<dbReference type="EMBL" id="SOSA01000134">
    <property type="protein sequence ID" value="THC95967.1"/>
    <property type="molecule type" value="Genomic_DNA"/>
</dbReference>
<proteinExistence type="predicted"/>
<comment type="caution">
    <text evidence="1">The sequence shown here is derived from an EMBL/GenBank/DDBJ whole genome shotgun (WGS) entry which is preliminary data.</text>
</comment>
<organism evidence="1 2">
    <name type="scientific">Aspergillus tanneri</name>
    <dbReference type="NCBI Taxonomy" id="1220188"/>
    <lineage>
        <taxon>Eukaryota</taxon>
        <taxon>Fungi</taxon>
        <taxon>Dikarya</taxon>
        <taxon>Ascomycota</taxon>
        <taxon>Pezizomycotina</taxon>
        <taxon>Eurotiomycetes</taxon>
        <taxon>Eurotiomycetidae</taxon>
        <taxon>Eurotiales</taxon>
        <taxon>Aspergillaceae</taxon>
        <taxon>Aspergillus</taxon>
        <taxon>Aspergillus subgen. Circumdati</taxon>
    </lineage>
</organism>
<protein>
    <submittedName>
        <fullName evidence="1">Uncharacterized protein</fullName>
    </submittedName>
</protein>
<keyword evidence="2" id="KW-1185">Reference proteome</keyword>
<sequence length="57" mass="6423">MSAVYIHKTNKDRVFTNLISHQLLSAPLGIQVPEATHLDEVMANKRARFVESNSICQ</sequence>
<name>A0A4S3JMK1_9EURO</name>
<dbReference type="Proteomes" id="UP000308092">
    <property type="component" value="Unassembled WGS sequence"/>
</dbReference>
<gene>
    <name evidence="1" type="ORF">EYZ11_004564</name>
</gene>
<dbReference type="VEuPathDB" id="FungiDB:EYZ11_004564"/>
<evidence type="ECO:0000313" key="2">
    <source>
        <dbReference type="Proteomes" id="UP000308092"/>
    </source>
</evidence>
<dbReference type="AlphaFoldDB" id="A0A4S3JMK1"/>
<accession>A0A4S3JMK1</accession>
<reference evidence="1 2" key="1">
    <citation type="submission" date="2019-03" db="EMBL/GenBank/DDBJ databases">
        <title>The genome sequence of a newly discovered highly antifungal drug resistant Aspergillus species, Aspergillus tanneri NIH 1004.</title>
        <authorList>
            <person name="Mounaud S."/>
            <person name="Singh I."/>
            <person name="Joardar V."/>
            <person name="Pakala S."/>
            <person name="Pakala S."/>
            <person name="Venepally P."/>
            <person name="Hoover J."/>
            <person name="Nierman W."/>
            <person name="Chung J."/>
            <person name="Losada L."/>
        </authorList>
    </citation>
    <scope>NUCLEOTIDE SEQUENCE [LARGE SCALE GENOMIC DNA]</scope>
    <source>
        <strain evidence="1 2">NIH1004</strain>
    </source>
</reference>
<evidence type="ECO:0000313" key="1">
    <source>
        <dbReference type="EMBL" id="THC95967.1"/>
    </source>
</evidence>